<dbReference type="Proteomes" id="UP000019478">
    <property type="component" value="Unassembled WGS sequence"/>
</dbReference>
<gene>
    <name evidence="1" type="ORF">A1O3_10139</name>
</gene>
<evidence type="ECO:0000313" key="2">
    <source>
        <dbReference type="Proteomes" id="UP000019478"/>
    </source>
</evidence>
<reference evidence="1 2" key="1">
    <citation type="submission" date="2013-03" db="EMBL/GenBank/DDBJ databases">
        <title>The Genome Sequence of Capronia epimyces CBS 606.96.</title>
        <authorList>
            <consortium name="The Broad Institute Genomics Platform"/>
            <person name="Cuomo C."/>
            <person name="de Hoog S."/>
            <person name="Gorbushina A."/>
            <person name="Walker B."/>
            <person name="Young S.K."/>
            <person name="Zeng Q."/>
            <person name="Gargeya S."/>
            <person name="Fitzgerald M."/>
            <person name="Haas B."/>
            <person name="Abouelleil A."/>
            <person name="Allen A.W."/>
            <person name="Alvarado L."/>
            <person name="Arachchi H.M."/>
            <person name="Berlin A.M."/>
            <person name="Chapman S.B."/>
            <person name="Gainer-Dewar J."/>
            <person name="Goldberg J."/>
            <person name="Griggs A."/>
            <person name="Gujja S."/>
            <person name="Hansen M."/>
            <person name="Howarth C."/>
            <person name="Imamovic A."/>
            <person name="Ireland A."/>
            <person name="Larimer J."/>
            <person name="McCowan C."/>
            <person name="Murphy C."/>
            <person name="Pearson M."/>
            <person name="Poon T.W."/>
            <person name="Priest M."/>
            <person name="Roberts A."/>
            <person name="Saif S."/>
            <person name="Shea T."/>
            <person name="Sisk P."/>
            <person name="Sykes S."/>
            <person name="Wortman J."/>
            <person name="Nusbaum C."/>
            <person name="Birren B."/>
        </authorList>
    </citation>
    <scope>NUCLEOTIDE SEQUENCE [LARGE SCALE GENOMIC DNA]</scope>
    <source>
        <strain evidence="1 2">CBS 606.96</strain>
    </source>
</reference>
<dbReference type="AlphaFoldDB" id="W9X941"/>
<evidence type="ECO:0000313" key="1">
    <source>
        <dbReference type="EMBL" id="EXJ76982.1"/>
    </source>
</evidence>
<protein>
    <submittedName>
        <fullName evidence="1">Uncharacterized protein</fullName>
    </submittedName>
</protein>
<organism evidence="1 2">
    <name type="scientific">Capronia epimyces CBS 606.96</name>
    <dbReference type="NCBI Taxonomy" id="1182542"/>
    <lineage>
        <taxon>Eukaryota</taxon>
        <taxon>Fungi</taxon>
        <taxon>Dikarya</taxon>
        <taxon>Ascomycota</taxon>
        <taxon>Pezizomycotina</taxon>
        <taxon>Eurotiomycetes</taxon>
        <taxon>Chaetothyriomycetidae</taxon>
        <taxon>Chaetothyriales</taxon>
        <taxon>Herpotrichiellaceae</taxon>
        <taxon>Capronia</taxon>
    </lineage>
</organism>
<dbReference type="HOGENOM" id="CLU_1916813_0_0_1"/>
<accession>W9X941</accession>
<keyword evidence="2" id="KW-1185">Reference proteome</keyword>
<dbReference type="EMBL" id="AMGY01000011">
    <property type="protein sequence ID" value="EXJ76982.1"/>
    <property type="molecule type" value="Genomic_DNA"/>
</dbReference>
<dbReference type="RefSeq" id="XP_007738420.1">
    <property type="nucleotide sequence ID" value="XM_007740230.1"/>
</dbReference>
<proteinExistence type="predicted"/>
<comment type="caution">
    <text evidence="1">The sequence shown here is derived from an EMBL/GenBank/DDBJ whole genome shotgun (WGS) entry which is preliminary data.</text>
</comment>
<sequence>MSSPGSASSGTASPAGPNVRSYREIWSKEIEFNHWGGVLDFPTSGWITSGWITIMDIAPSGDLAQWRIASPGQNESLETWIRTHRELLRTTGSGSMTRLIVFERTSDHWARELIGLHYDIEPEFFKDVALRF</sequence>
<name>W9X941_9EURO</name>
<dbReference type="GeneID" id="19174220"/>